<protein>
    <submittedName>
        <fullName evidence="2">YrdB family protein</fullName>
    </submittedName>
</protein>
<keyword evidence="3" id="KW-1185">Reference proteome</keyword>
<feature type="transmembrane region" description="Helical" evidence="1">
    <location>
        <begin position="38"/>
        <end position="58"/>
    </location>
</feature>
<gene>
    <name evidence="2" type="ORF">ACFYNQ_33015</name>
</gene>
<sequence>MTALKTAKAANLGVLFAIELGALVAVSYWGFTRDLATPLAWLLGLGAPVVLAVLWGLCGSPKAKYKTRGAGRVAFEAVWFGAGVAALVLAGAYDWALVFGLVCAVSKTLTVIWRQV</sequence>
<dbReference type="Proteomes" id="UP001601303">
    <property type="component" value="Unassembled WGS sequence"/>
</dbReference>
<keyword evidence="1" id="KW-0812">Transmembrane</keyword>
<evidence type="ECO:0000256" key="1">
    <source>
        <dbReference type="SAM" id="Phobius"/>
    </source>
</evidence>
<evidence type="ECO:0000313" key="2">
    <source>
        <dbReference type="EMBL" id="MFE9603374.1"/>
    </source>
</evidence>
<dbReference type="InterPro" id="IPR021214">
    <property type="entry name" value="DUF2568"/>
</dbReference>
<organism evidence="2 3">
    <name type="scientific">Streptomyces hokutonensis</name>
    <dbReference type="NCBI Taxonomy" id="1306990"/>
    <lineage>
        <taxon>Bacteria</taxon>
        <taxon>Bacillati</taxon>
        <taxon>Actinomycetota</taxon>
        <taxon>Actinomycetes</taxon>
        <taxon>Kitasatosporales</taxon>
        <taxon>Streptomycetaceae</taxon>
        <taxon>Streptomyces</taxon>
    </lineage>
</organism>
<name>A0ABW6MC69_9ACTN</name>
<comment type="caution">
    <text evidence="2">The sequence shown here is derived from an EMBL/GenBank/DDBJ whole genome shotgun (WGS) entry which is preliminary data.</text>
</comment>
<evidence type="ECO:0000313" key="3">
    <source>
        <dbReference type="Proteomes" id="UP001601303"/>
    </source>
</evidence>
<dbReference type="RefSeq" id="WP_388111946.1">
    <property type="nucleotide sequence ID" value="NZ_JBIAHM010000013.1"/>
</dbReference>
<keyword evidence="1" id="KW-0472">Membrane</keyword>
<accession>A0ABW6MC69</accession>
<dbReference type="Pfam" id="PF10823">
    <property type="entry name" value="DUF2568"/>
    <property type="match status" value="1"/>
</dbReference>
<feature type="transmembrane region" description="Helical" evidence="1">
    <location>
        <begin position="12"/>
        <end position="32"/>
    </location>
</feature>
<feature type="transmembrane region" description="Helical" evidence="1">
    <location>
        <begin position="70"/>
        <end position="89"/>
    </location>
</feature>
<reference evidence="2 3" key="1">
    <citation type="submission" date="2024-10" db="EMBL/GenBank/DDBJ databases">
        <title>The Natural Products Discovery Center: Release of the First 8490 Sequenced Strains for Exploring Actinobacteria Biosynthetic Diversity.</title>
        <authorList>
            <person name="Kalkreuter E."/>
            <person name="Kautsar S.A."/>
            <person name="Yang D."/>
            <person name="Bader C.D."/>
            <person name="Teijaro C.N."/>
            <person name="Fluegel L."/>
            <person name="Davis C.M."/>
            <person name="Simpson J.R."/>
            <person name="Lauterbach L."/>
            <person name="Steele A.D."/>
            <person name="Gui C."/>
            <person name="Meng S."/>
            <person name="Li G."/>
            <person name="Viehrig K."/>
            <person name="Ye F."/>
            <person name="Su P."/>
            <person name="Kiefer A.F."/>
            <person name="Nichols A."/>
            <person name="Cepeda A.J."/>
            <person name="Yan W."/>
            <person name="Fan B."/>
            <person name="Jiang Y."/>
            <person name="Adhikari A."/>
            <person name="Zheng C.-J."/>
            <person name="Schuster L."/>
            <person name="Cowan T.M."/>
            <person name="Smanski M.J."/>
            <person name="Chevrette M.G."/>
            <person name="De Carvalho L.P.S."/>
            <person name="Shen B."/>
        </authorList>
    </citation>
    <scope>NUCLEOTIDE SEQUENCE [LARGE SCALE GENOMIC DNA]</scope>
    <source>
        <strain evidence="2 3">NPDC006488</strain>
    </source>
</reference>
<keyword evidence="1" id="KW-1133">Transmembrane helix</keyword>
<dbReference type="EMBL" id="JBIAHM010000013">
    <property type="protein sequence ID" value="MFE9603374.1"/>
    <property type="molecule type" value="Genomic_DNA"/>
</dbReference>
<proteinExistence type="predicted"/>